<dbReference type="PANTHER" id="PTHR12837">
    <property type="entry name" value="POLY ADP-RIBOSE GLYCOHYDROLASE"/>
    <property type="match status" value="1"/>
</dbReference>
<organism evidence="7 8">
    <name type="scientific">Zymoseptoria tritici (strain ST99CH_3D7)</name>
    <dbReference type="NCBI Taxonomy" id="1276538"/>
    <lineage>
        <taxon>Eukaryota</taxon>
        <taxon>Fungi</taxon>
        <taxon>Dikarya</taxon>
        <taxon>Ascomycota</taxon>
        <taxon>Pezizomycotina</taxon>
        <taxon>Dothideomycetes</taxon>
        <taxon>Dothideomycetidae</taxon>
        <taxon>Mycosphaerellales</taxon>
        <taxon>Mycosphaerellaceae</taxon>
        <taxon>Zymoseptoria</taxon>
    </lineage>
</organism>
<evidence type="ECO:0000259" key="5">
    <source>
        <dbReference type="Pfam" id="PF05028"/>
    </source>
</evidence>
<evidence type="ECO:0000256" key="1">
    <source>
        <dbReference type="ARBA" id="ARBA00009545"/>
    </source>
</evidence>
<dbReference type="Pfam" id="PF20811">
    <property type="entry name" value="PARG_cat_N"/>
    <property type="match status" value="1"/>
</dbReference>
<comment type="similarity">
    <text evidence="1">Belongs to the poly(ADP-ribose) glycohydrolase family.</text>
</comment>
<feature type="domain" description="PARG helical" evidence="6">
    <location>
        <begin position="79"/>
        <end position="179"/>
    </location>
</feature>
<dbReference type="GO" id="GO:0005634">
    <property type="term" value="C:nucleus"/>
    <property type="evidence" value="ECO:0007669"/>
    <property type="project" value="TreeGrafter"/>
</dbReference>
<reference evidence="7 8" key="1">
    <citation type="submission" date="2016-06" db="EMBL/GenBank/DDBJ databases">
        <authorList>
            <person name="Kjaerup R.B."/>
            <person name="Dalgaard T.S."/>
            <person name="Juul-Madsen H.R."/>
        </authorList>
    </citation>
    <scope>NUCLEOTIDE SEQUENCE [LARGE SCALE GENOMIC DNA]</scope>
</reference>
<dbReference type="GO" id="GO:1990966">
    <property type="term" value="P:ATP generation from poly-ADP-D-ribose"/>
    <property type="evidence" value="ECO:0007669"/>
    <property type="project" value="TreeGrafter"/>
</dbReference>
<keyword evidence="8" id="KW-1185">Reference proteome</keyword>
<dbReference type="InterPro" id="IPR007724">
    <property type="entry name" value="Poly_GlycHdrlase"/>
</dbReference>
<feature type="binding site" evidence="4">
    <location>
        <position position="294"/>
    </location>
    <ligand>
        <name>substrate</name>
    </ligand>
</feature>
<feature type="binding site" evidence="4">
    <location>
        <position position="242"/>
    </location>
    <ligand>
        <name>substrate</name>
    </ligand>
</feature>
<evidence type="ECO:0000313" key="7">
    <source>
        <dbReference type="EMBL" id="SMQ49469.1"/>
    </source>
</evidence>
<gene>
    <name evidence="7" type="ORF">ZT3D7_G4620</name>
</gene>
<protein>
    <recommendedName>
        <fullName evidence="2">poly(ADP-ribose) glycohydrolase</fullName>
        <ecNumber evidence="2">3.2.1.143</ecNumber>
    </recommendedName>
</protein>
<evidence type="ECO:0000256" key="2">
    <source>
        <dbReference type="ARBA" id="ARBA00012255"/>
    </source>
</evidence>
<dbReference type="EMBL" id="LT853694">
    <property type="protein sequence ID" value="SMQ49469.1"/>
    <property type="molecule type" value="Genomic_DNA"/>
</dbReference>
<sequence>MSTQYTLPCSPQYLCEDRFSILDSDDLQVPFWPVLKELLKQPVTTPTQLIDLLETIAVTLRQKSSADYGFLPSFMRTKLSPDFFSRTWPFLVDLALQLPVLFPTYTLPILSTSRPPLRLTRTQVACLLTHQFLCTFAAPSWQDGYQDFHIWYSSEQPHAGAVEAYLTALFAYFDRLSHPTNMTPLSYSDEDWPITYTLTTNANPCSHAAEYPIPCEVKHLDEASTAPSLLGLPDGASVISANKVIGFGRTGTQEEVHVGCSPEACPAVLITPPLEDGEVMVVMGTEAMSVIEGYGRTARCGLVLPPPLPDEAESHRGLWSKRTMLFMDALELDLEGREDGLPDLQPGNVQRELRKAYTAFRSSQNISSGQPFSVIYTGFWGCRTFGGNPSVKTIIQWCAASRAGCGRMEFICSGEEQETFGKKMMLFVDTVKTLRVRTAELEGVLLELSIQDVPAGEDALDIVFARFKAKQPE</sequence>
<dbReference type="Proteomes" id="UP000215127">
    <property type="component" value="Chromosome 3"/>
</dbReference>
<dbReference type="GO" id="GO:0004649">
    <property type="term" value="F:poly(ADP-ribose) glycohydrolase activity"/>
    <property type="evidence" value="ECO:0007669"/>
    <property type="project" value="UniProtKB-EC"/>
</dbReference>
<dbReference type="GO" id="GO:0006282">
    <property type="term" value="P:regulation of DNA repair"/>
    <property type="evidence" value="ECO:0007669"/>
    <property type="project" value="InterPro"/>
</dbReference>
<dbReference type="GO" id="GO:0005975">
    <property type="term" value="P:carbohydrate metabolic process"/>
    <property type="evidence" value="ECO:0007669"/>
    <property type="project" value="InterPro"/>
</dbReference>
<evidence type="ECO:0000256" key="4">
    <source>
        <dbReference type="PIRSR" id="PIRSR607724-2"/>
    </source>
</evidence>
<name>A0A1X7RPX7_ZYMT9</name>
<dbReference type="STRING" id="1276538.A0A1X7RPX7"/>
<proteinExistence type="inferred from homology"/>
<dbReference type="Pfam" id="PF05028">
    <property type="entry name" value="PARG_cat_C"/>
    <property type="match status" value="1"/>
</dbReference>
<feature type="binding site" evidence="4">
    <location>
        <position position="253"/>
    </location>
    <ligand>
        <name>substrate</name>
    </ligand>
</feature>
<dbReference type="InterPro" id="IPR048362">
    <property type="entry name" value="PARG_helical"/>
</dbReference>
<keyword evidence="3" id="KW-0378">Hydrolase</keyword>
<accession>A0A1X7RPX7</accession>
<feature type="domain" description="PARG catalytic Macro" evidence="5">
    <location>
        <begin position="237"/>
        <end position="417"/>
    </location>
</feature>
<dbReference type="GO" id="GO:0009225">
    <property type="term" value="P:nucleotide-sugar metabolic process"/>
    <property type="evidence" value="ECO:0007669"/>
    <property type="project" value="TreeGrafter"/>
</dbReference>
<dbReference type="GO" id="GO:0005737">
    <property type="term" value="C:cytoplasm"/>
    <property type="evidence" value="ECO:0007669"/>
    <property type="project" value="TreeGrafter"/>
</dbReference>
<evidence type="ECO:0000256" key="3">
    <source>
        <dbReference type="ARBA" id="ARBA00022801"/>
    </source>
</evidence>
<dbReference type="InterPro" id="IPR046372">
    <property type="entry name" value="PARG_cat_C"/>
</dbReference>
<dbReference type="EC" id="3.2.1.143" evidence="2"/>
<dbReference type="PANTHER" id="PTHR12837:SF0">
    <property type="entry name" value="POLY(ADP-RIBOSE) GLYCOHYDROLASE"/>
    <property type="match status" value="1"/>
</dbReference>
<evidence type="ECO:0000259" key="6">
    <source>
        <dbReference type="Pfam" id="PF20811"/>
    </source>
</evidence>
<evidence type="ECO:0000313" key="8">
    <source>
        <dbReference type="Proteomes" id="UP000215127"/>
    </source>
</evidence>
<dbReference type="AlphaFoldDB" id="A0A1X7RPX7"/>